<accession>A0A8B7PPS1</accession>
<evidence type="ECO:0000313" key="3">
    <source>
        <dbReference type="RefSeq" id="XP_018028209.2"/>
    </source>
</evidence>
<feature type="compositionally biased region" description="Basic and acidic residues" evidence="1">
    <location>
        <begin position="291"/>
        <end position="318"/>
    </location>
</feature>
<dbReference type="KEGG" id="hazt:108683408"/>
<sequence>MLYHQLLDPELREFKISLEYHYSTFRLGGLILGYEDVKVFSGSGQLYSTNPYVHLSISAVFYVFAPTKGLLIEGVVNKVTPHMVSFLAYNKYNIIYRIHQVKQELQLQRSCMKKSEAYQSLKSVLKHLQDLSLIEGTRCTLLLQEVGLRDFLPQLLGHPVPDGFDVSILDASNLQPLSDANKKRVRFHEDGDFSSGATDSDCLTSHEEGYSSGDLCSQLSDSSVSRSFSKSHKKERQKQDSPNKDVSTPVPFLKNMKQENPSPDISCELNASQDSMTPSETRTKKKRKRGHEANGDAVDFKELTETKIERSDDDKDQKSLINESDLMDSNGKKSKKRKRRD</sequence>
<dbReference type="RefSeq" id="XP_018028209.2">
    <property type="nucleotide sequence ID" value="XM_018172720.2"/>
</dbReference>
<dbReference type="GO" id="GO:0000428">
    <property type="term" value="C:DNA-directed RNA polymerase complex"/>
    <property type="evidence" value="ECO:0007669"/>
    <property type="project" value="UniProtKB-KW"/>
</dbReference>
<proteinExistence type="predicted"/>
<dbReference type="OrthoDB" id="10250504at2759"/>
<dbReference type="GeneID" id="108683408"/>
<reference evidence="3" key="1">
    <citation type="submission" date="2025-08" db="UniProtKB">
        <authorList>
            <consortium name="RefSeq"/>
        </authorList>
    </citation>
    <scope>IDENTIFICATION</scope>
    <source>
        <tissue evidence="3">Whole organism</tissue>
    </source>
</reference>
<protein>
    <submittedName>
        <fullName evidence="3">Probable DNA-directed RNA polymerase I subunit RPA43</fullName>
    </submittedName>
</protein>
<gene>
    <name evidence="3" type="primary">LOC108683408</name>
</gene>
<evidence type="ECO:0000313" key="2">
    <source>
        <dbReference type="Proteomes" id="UP000694843"/>
    </source>
</evidence>
<dbReference type="OMA" id="DHERMST"/>
<feature type="region of interest" description="Disordered" evidence="1">
    <location>
        <begin position="226"/>
        <end position="341"/>
    </location>
</feature>
<dbReference type="CTD" id="221830"/>
<keyword evidence="3" id="KW-0804">Transcription</keyword>
<feature type="compositionally biased region" description="Basic residues" evidence="1">
    <location>
        <begin position="332"/>
        <end position="341"/>
    </location>
</feature>
<dbReference type="Proteomes" id="UP000694843">
    <property type="component" value="Unplaced"/>
</dbReference>
<dbReference type="AlphaFoldDB" id="A0A8B7PPS1"/>
<organism evidence="2 3">
    <name type="scientific">Hyalella azteca</name>
    <name type="common">Amphipod</name>
    <dbReference type="NCBI Taxonomy" id="294128"/>
    <lineage>
        <taxon>Eukaryota</taxon>
        <taxon>Metazoa</taxon>
        <taxon>Ecdysozoa</taxon>
        <taxon>Arthropoda</taxon>
        <taxon>Crustacea</taxon>
        <taxon>Multicrustacea</taxon>
        <taxon>Malacostraca</taxon>
        <taxon>Eumalacostraca</taxon>
        <taxon>Peracarida</taxon>
        <taxon>Amphipoda</taxon>
        <taxon>Senticaudata</taxon>
        <taxon>Talitrida</taxon>
        <taxon>Talitroidea</taxon>
        <taxon>Hyalellidae</taxon>
        <taxon>Hyalella</taxon>
    </lineage>
</organism>
<name>A0A8B7PPS1_HYAAZ</name>
<feature type="compositionally biased region" description="Polar residues" evidence="1">
    <location>
        <begin position="258"/>
        <end position="280"/>
    </location>
</feature>
<keyword evidence="3" id="KW-0240">DNA-directed RNA polymerase</keyword>
<evidence type="ECO:0000256" key="1">
    <source>
        <dbReference type="SAM" id="MobiDB-lite"/>
    </source>
</evidence>
<keyword evidence="2" id="KW-1185">Reference proteome</keyword>